<evidence type="ECO:0000313" key="3">
    <source>
        <dbReference type="Proteomes" id="UP000190150"/>
    </source>
</evidence>
<dbReference type="InterPro" id="IPR013783">
    <property type="entry name" value="Ig-like_fold"/>
</dbReference>
<keyword evidence="1" id="KW-0732">Signal</keyword>
<organism evidence="2 3">
    <name type="scientific">Sphingobacterium nematocida</name>
    <dbReference type="NCBI Taxonomy" id="1513896"/>
    <lineage>
        <taxon>Bacteria</taxon>
        <taxon>Pseudomonadati</taxon>
        <taxon>Bacteroidota</taxon>
        <taxon>Sphingobacteriia</taxon>
        <taxon>Sphingobacteriales</taxon>
        <taxon>Sphingobacteriaceae</taxon>
        <taxon>Sphingobacterium</taxon>
    </lineage>
</organism>
<feature type="signal peptide" evidence="1">
    <location>
        <begin position="1"/>
        <end position="21"/>
    </location>
</feature>
<reference evidence="3" key="1">
    <citation type="submission" date="2017-02" db="EMBL/GenBank/DDBJ databases">
        <authorList>
            <person name="Varghese N."/>
            <person name="Submissions S."/>
        </authorList>
    </citation>
    <scope>NUCLEOTIDE SEQUENCE [LARGE SCALE GENOMIC DNA]</scope>
    <source>
        <strain evidence="3">DSM 24091</strain>
    </source>
</reference>
<evidence type="ECO:0000256" key="1">
    <source>
        <dbReference type="SAM" id="SignalP"/>
    </source>
</evidence>
<dbReference type="RefSeq" id="WP_079641775.1">
    <property type="nucleotide sequence ID" value="NZ_FUZF01000003.1"/>
</dbReference>
<dbReference type="Proteomes" id="UP000190150">
    <property type="component" value="Unassembled WGS sequence"/>
</dbReference>
<protein>
    <recommendedName>
        <fullName evidence="4">DUF1573 domain-containing protein</fullName>
    </recommendedName>
</protein>
<dbReference type="OrthoDB" id="826619at2"/>
<sequence>MKKLLNIATVLIAFISLSAMAVAVGEFKFEKETHDFGTIPFNKPASYEFVFNNTGDAPIIVSEVAPSCGCSVADFSKAPIKPGDSGKIKVTYNAATKGPFTKSFTVKSNTKTPVKTLTVKGNVE</sequence>
<feature type="chain" id="PRO_5013205127" description="DUF1573 domain-containing protein" evidence="1">
    <location>
        <begin position="22"/>
        <end position="124"/>
    </location>
</feature>
<dbReference type="PANTHER" id="PTHR37833:SF1">
    <property type="entry name" value="SIGNAL PEPTIDE PROTEIN"/>
    <property type="match status" value="1"/>
</dbReference>
<dbReference type="PANTHER" id="PTHR37833">
    <property type="entry name" value="LIPOPROTEIN-RELATED"/>
    <property type="match status" value="1"/>
</dbReference>
<evidence type="ECO:0000313" key="2">
    <source>
        <dbReference type="EMBL" id="SKB52823.1"/>
    </source>
</evidence>
<proteinExistence type="predicted"/>
<dbReference type="AlphaFoldDB" id="A0A1T5C0P4"/>
<evidence type="ECO:0008006" key="4">
    <source>
        <dbReference type="Google" id="ProtNLM"/>
    </source>
</evidence>
<dbReference type="Pfam" id="PF07610">
    <property type="entry name" value="DUF1573"/>
    <property type="match status" value="1"/>
</dbReference>
<accession>A0A1T5C0P4</accession>
<name>A0A1T5C0P4_9SPHI</name>
<keyword evidence="3" id="KW-1185">Reference proteome</keyword>
<dbReference type="Gene3D" id="2.60.40.10">
    <property type="entry name" value="Immunoglobulins"/>
    <property type="match status" value="1"/>
</dbReference>
<gene>
    <name evidence="2" type="ORF">SAMN05660841_00988</name>
</gene>
<dbReference type="EMBL" id="FUZF01000003">
    <property type="protein sequence ID" value="SKB52823.1"/>
    <property type="molecule type" value="Genomic_DNA"/>
</dbReference>
<dbReference type="InterPro" id="IPR011467">
    <property type="entry name" value="DUF1573"/>
</dbReference>
<dbReference type="STRING" id="1513896.SAMN05660841_00988"/>